<dbReference type="GO" id="GO:0006627">
    <property type="term" value="P:protein processing involved in protein targeting to mitochondrion"/>
    <property type="evidence" value="ECO:0007669"/>
    <property type="project" value="TreeGrafter"/>
</dbReference>
<feature type="domain" description="Peptidase M16 N-terminal" evidence="6">
    <location>
        <begin position="63"/>
        <end position="212"/>
    </location>
</feature>
<sequence>MFADTKSKYATMSSQLQNMEPGVDLNTMPLTKPIPGFSNVVYGSKADITPFDTTLTVLDNGLKVATEPNYGDYCTLGVAIDAGSRYEGCYPSGTSHFVEKLAFAGSVSYSRERMFSLLEQRGALIDCQSTKDTFIYASSCHVDGAEDMLALIADAVQRPVITNEELQVAGQVIAFENKDMNNKPECEPLLTDWIHEAVAFNLNTIGFSKYCPTDNIGSITREHLYTYMSQYHVPSRIVVAGIGVNHDLLVEASRKLFDSSRTIWAQNKSLLLQKELPLDGSVAQYTGGEKRVTKDLSSVALGPTPFPNLAHFVLGFESCGYKDEDFVAFCVLQSLMGGGGSFSAGGPGKGMYTRLYVDVLNRYHYMFNATAFNHTYSDTGLFCIQASSPPEKIGETAAVISDQFLQLANGVEEEELRRAKTQLKSQLMMNLEVRPVMFEDLARQVLGHGYRRKPQEYIEKIEKITNNDIIRIAERMLVLTPSIVGYGNLKKLQAFSCFDKAFAKRSLKELKPFSLFRF</sequence>
<comment type="function">
    <text evidence="1">Substrate recognition and binding subunit of the essential mitochondrial processing protease (MPP), which cleaves the mitochondrial sequence off newly imported precursors proteins.</text>
</comment>
<dbReference type="InterPro" id="IPR011249">
    <property type="entry name" value="Metalloenz_LuxS/M16"/>
</dbReference>
<comment type="similarity">
    <text evidence="2 5">Belongs to the peptidase M16 family.</text>
</comment>
<dbReference type="WBParaSite" id="SMUV_0000729001-mRNA-1">
    <property type="protein sequence ID" value="SMUV_0000729001-mRNA-1"/>
    <property type="gene ID" value="SMUV_0000729001"/>
</dbReference>
<dbReference type="Pfam" id="PF00675">
    <property type="entry name" value="Peptidase_M16"/>
    <property type="match status" value="1"/>
</dbReference>
<organism evidence="8 9">
    <name type="scientific">Syphacia muris</name>
    <dbReference type="NCBI Taxonomy" id="451379"/>
    <lineage>
        <taxon>Eukaryota</taxon>
        <taxon>Metazoa</taxon>
        <taxon>Ecdysozoa</taxon>
        <taxon>Nematoda</taxon>
        <taxon>Chromadorea</taxon>
        <taxon>Rhabditida</taxon>
        <taxon>Spirurina</taxon>
        <taxon>Oxyuridomorpha</taxon>
        <taxon>Oxyuroidea</taxon>
        <taxon>Oxyuridae</taxon>
        <taxon>Syphacia</taxon>
    </lineage>
</organism>
<dbReference type="STRING" id="451379.A0A0N5ARE3"/>
<evidence type="ECO:0000256" key="3">
    <source>
        <dbReference type="ARBA" id="ARBA00030006"/>
    </source>
</evidence>
<dbReference type="PANTHER" id="PTHR11851">
    <property type="entry name" value="METALLOPROTEASE"/>
    <property type="match status" value="1"/>
</dbReference>
<dbReference type="AlphaFoldDB" id="A0A0N5ARE3"/>
<dbReference type="Proteomes" id="UP000046393">
    <property type="component" value="Unplaced"/>
</dbReference>
<evidence type="ECO:0000259" key="7">
    <source>
        <dbReference type="Pfam" id="PF05193"/>
    </source>
</evidence>
<dbReference type="SUPFAM" id="SSF63411">
    <property type="entry name" value="LuxS/MPP-like metallohydrolase"/>
    <property type="match status" value="2"/>
</dbReference>
<proteinExistence type="inferred from homology"/>
<reference evidence="9" key="1">
    <citation type="submission" date="2017-02" db="UniProtKB">
        <authorList>
            <consortium name="WormBaseParasite"/>
        </authorList>
    </citation>
    <scope>IDENTIFICATION</scope>
</reference>
<dbReference type="PANTHER" id="PTHR11851:SF49">
    <property type="entry name" value="MITOCHONDRIAL-PROCESSING PEPTIDASE SUBUNIT ALPHA"/>
    <property type="match status" value="1"/>
</dbReference>
<name>A0A0N5ARE3_9BILA</name>
<dbReference type="InterPro" id="IPR001431">
    <property type="entry name" value="Pept_M16_Zn_BS"/>
</dbReference>
<dbReference type="InterPro" id="IPR011765">
    <property type="entry name" value="Pept_M16_N"/>
</dbReference>
<dbReference type="Gene3D" id="3.30.830.10">
    <property type="entry name" value="Metalloenzyme, LuxS/M16 peptidase-like"/>
    <property type="match status" value="2"/>
</dbReference>
<accession>A0A0N5ARE3</accession>
<evidence type="ECO:0000313" key="9">
    <source>
        <dbReference type="WBParaSite" id="SMUV_0000729001-mRNA-1"/>
    </source>
</evidence>
<dbReference type="PROSITE" id="PS00143">
    <property type="entry name" value="INSULINASE"/>
    <property type="match status" value="1"/>
</dbReference>
<protein>
    <recommendedName>
        <fullName evidence="3">Alpha-MPP</fullName>
    </recommendedName>
    <alternativeName>
        <fullName evidence="4">Inactive zinc metalloprotease alpha</fullName>
    </alternativeName>
</protein>
<evidence type="ECO:0000256" key="5">
    <source>
        <dbReference type="RuleBase" id="RU004447"/>
    </source>
</evidence>
<feature type="domain" description="Peptidase M16 C-terminal" evidence="7">
    <location>
        <begin position="218"/>
        <end position="423"/>
    </location>
</feature>
<dbReference type="InterPro" id="IPR007863">
    <property type="entry name" value="Peptidase_M16_C"/>
</dbReference>
<dbReference type="GO" id="GO:0005739">
    <property type="term" value="C:mitochondrion"/>
    <property type="evidence" value="ECO:0007669"/>
    <property type="project" value="TreeGrafter"/>
</dbReference>
<evidence type="ECO:0000256" key="2">
    <source>
        <dbReference type="ARBA" id="ARBA00007261"/>
    </source>
</evidence>
<evidence type="ECO:0000313" key="8">
    <source>
        <dbReference type="Proteomes" id="UP000046393"/>
    </source>
</evidence>
<dbReference type="GO" id="GO:0046872">
    <property type="term" value="F:metal ion binding"/>
    <property type="evidence" value="ECO:0007669"/>
    <property type="project" value="InterPro"/>
</dbReference>
<dbReference type="InterPro" id="IPR050361">
    <property type="entry name" value="MPP/UQCRC_Complex"/>
</dbReference>
<evidence type="ECO:0000259" key="6">
    <source>
        <dbReference type="Pfam" id="PF00675"/>
    </source>
</evidence>
<dbReference type="GO" id="GO:0004222">
    <property type="term" value="F:metalloendopeptidase activity"/>
    <property type="evidence" value="ECO:0007669"/>
    <property type="project" value="InterPro"/>
</dbReference>
<evidence type="ECO:0000256" key="1">
    <source>
        <dbReference type="ARBA" id="ARBA00002123"/>
    </source>
</evidence>
<keyword evidence="8" id="KW-1185">Reference proteome</keyword>
<dbReference type="Pfam" id="PF05193">
    <property type="entry name" value="Peptidase_M16_C"/>
    <property type="match status" value="1"/>
</dbReference>
<evidence type="ECO:0000256" key="4">
    <source>
        <dbReference type="ARBA" id="ARBA00032315"/>
    </source>
</evidence>